<organism evidence="1 2">
    <name type="scientific">Psychroflexus gondwanensis ACAM 44</name>
    <dbReference type="NCBI Taxonomy" id="1189619"/>
    <lineage>
        <taxon>Bacteria</taxon>
        <taxon>Pseudomonadati</taxon>
        <taxon>Bacteroidota</taxon>
        <taxon>Flavobacteriia</taxon>
        <taxon>Flavobacteriales</taxon>
        <taxon>Flavobacteriaceae</taxon>
        <taxon>Psychroflexus</taxon>
    </lineage>
</organism>
<reference evidence="1 2" key="1">
    <citation type="journal article" date="2014" name="Genome Biol. Evol.">
        <title>Extensive gene acquisition in the extremely psychrophilic bacterial species Psychroflexus torquis and the link to sea-ice ecosystem specialism.</title>
        <authorList>
            <person name="Feng S."/>
            <person name="Powell S.M."/>
            <person name="Wilson R."/>
            <person name="Bowman J.P."/>
        </authorList>
    </citation>
    <scope>NUCLEOTIDE SEQUENCE [LARGE SCALE GENOMIC DNA]</scope>
    <source>
        <strain evidence="1 2">ACAM 44</strain>
    </source>
</reference>
<accession>N1WUY9</accession>
<dbReference type="STRING" id="1189619.pgond44_10566"/>
<name>N1WUY9_9FLAO</name>
<dbReference type="Proteomes" id="UP000012317">
    <property type="component" value="Unassembled WGS sequence"/>
</dbReference>
<evidence type="ECO:0000313" key="1">
    <source>
        <dbReference type="EMBL" id="EMY80997.1"/>
    </source>
</evidence>
<dbReference type="RefSeq" id="WP_003441328.1">
    <property type="nucleotide sequence ID" value="NZ_APLF01000009.1"/>
</dbReference>
<comment type="caution">
    <text evidence="1">The sequence shown here is derived from an EMBL/GenBank/DDBJ whole genome shotgun (WGS) entry which is preliminary data.</text>
</comment>
<dbReference type="EMBL" id="APLF01000009">
    <property type="protein sequence ID" value="EMY80997.1"/>
    <property type="molecule type" value="Genomic_DNA"/>
</dbReference>
<protein>
    <submittedName>
        <fullName evidence="1">Uncharacterized protein</fullName>
    </submittedName>
</protein>
<evidence type="ECO:0000313" key="2">
    <source>
        <dbReference type="Proteomes" id="UP000012317"/>
    </source>
</evidence>
<proteinExistence type="predicted"/>
<dbReference type="AlphaFoldDB" id="N1WUY9"/>
<gene>
    <name evidence="1" type="ORF">pgond44_10566</name>
</gene>
<keyword evidence="2" id="KW-1185">Reference proteome</keyword>
<sequence>MRTSETLSPAGGNNLYKGATVSSVIRQVNKNSNENHNYDKYIRITTTKEEDARAIEAAYTEANSEKYGICGTSCLDVPQEALAATGRKFKRFLLTNYLI</sequence>